<evidence type="ECO:0000256" key="3">
    <source>
        <dbReference type="ARBA" id="ARBA00023136"/>
    </source>
</evidence>
<evidence type="ECO:0000313" key="5">
    <source>
        <dbReference type="EMBL" id="OZI50730.1"/>
    </source>
</evidence>
<feature type="transmembrane region" description="Helical" evidence="4">
    <location>
        <begin position="146"/>
        <end position="164"/>
    </location>
</feature>
<feature type="transmembrane region" description="Helical" evidence="4">
    <location>
        <begin position="12"/>
        <end position="31"/>
    </location>
</feature>
<dbReference type="RefSeq" id="WP_179266728.1">
    <property type="nucleotide sequence ID" value="NZ_NEVQ01000022.1"/>
</dbReference>
<dbReference type="Gene3D" id="1.20.1250.20">
    <property type="entry name" value="MFS general substrate transporter like domains"/>
    <property type="match status" value="1"/>
</dbReference>
<gene>
    <name evidence="5" type="ORF">CAL20_23135</name>
</gene>
<sequence length="425" mass="43795">MVNEFALPQYRFFGPWVIRAAFVLAMFGWGVGFYGPSIYLAEVIARTGWSLQWVSTAVTVHFLFGALVVANLPRVHARLGLAPSIALGAVCTALGVFGWAMAAQPWQLFVAALVSGSGWVMMGAVAVNAVIARWYAAGRPSALAKAYNGASIGGAIFAPLWVALIQGLGFPAAAALVGVVMITVIAALSVAVFSKTPQTLGQSLDGRVTAHETVGKASASARGVLSGKALWRDRAFVTLSLGMAIGLFAQIGLLAHLFKLLVPTLGAQPAGWLMGGGTACAIIGRMVAARAMGYVGDRRTIAAASYSMQALGSAVLLCAPAGTVWPLVLGVVLLGAGIGNATSLPPLIAQTDFASQDVPRVVALIVAISQGTYAFAPAIFGVLQGPTVDVSAGMAHHASALFATAMVIQLIAAVVFLLGRRRVLD</sequence>
<dbReference type="Pfam" id="PF07690">
    <property type="entry name" value="MFS_1"/>
    <property type="match status" value="1"/>
</dbReference>
<feature type="transmembrane region" description="Helical" evidence="4">
    <location>
        <begin position="235"/>
        <end position="258"/>
    </location>
</feature>
<accession>A0A261TNX9</accession>
<feature type="transmembrane region" description="Helical" evidence="4">
    <location>
        <begin position="400"/>
        <end position="419"/>
    </location>
</feature>
<dbReference type="InterPro" id="IPR050327">
    <property type="entry name" value="Proton-linked_MCT"/>
</dbReference>
<feature type="transmembrane region" description="Helical" evidence="4">
    <location>
        <begin position="361"/>
        <end position="380"/>
    </location>
</feature>
<dbReference type="InterPro" id="IPR011701">
    <property type="entry name" value="MFS"/>
</dbReference>
<name>A0A261TNX9_9BORD</name>
<keyword evidence="2 4" id="KW-1133">Transmembrane helix</keyword>
<evidence type="ECO:0000256" key="2">
    <source>
        <dbReference type="ARBA" id="ARBA00022989"/>
    </source>
</evidence>
<feature type="transmembrane region" description="Helical" evidence="4">
    <location>
        <begin position="108"/>
        <end position="134"/>
    </location>
</feature>
<feature type="transmembrane region" description="Helical" evidence="4">
    <location>
        <begin position="270"/>
        <end position="288"/>
    </location>
</feature>
<dbReference type="EMBL" id="NEVQ01000022">
    <property type="protein sequence ID" value="OZI50730.1"/>
    <property type="molecule type" value="Genomic_DNA"/>
</dbReference>
<dbReference type="Proteomes" id="UP000216885">
    <property type="component" value="Unassembled WGS sequence"/>
</dbReference>
<feature type="transmembrane region" description="Helical" evidence="4">
    <location>
        <begin position="300"/>
        <end position="322"/>
    </location>
</feature>
<organism evidence="5 6">
    <name type="scientific">Bordetella genomosp. 4</name>
    <dbReference type="NCBI Taxonomy" id="463044"/>
    <lineage>
        <taxon>Bacteria</taxon>
        <taxon>Pseudomonadati</taxon>
        <taxon>Pseudomonadota</taxon>
        <taxon>Betaproteobacteria</taxon>
        <taxon>Burkholderiales</taxon>
        <taxon>Alcaligenaceae</taxon>
        <taxon>Bordetella</taxon>
    </lineage>
</organism>
<dbReference type="AlphaFoldDB" id="A0A261TNX9"/>
<feature type="transmembrane region" description="Helical" evidence="4">
    <location>
        <begin position="79"/>
        <end position="102"/>
    </location>
</feature>
<evidence type="ECO:0000256" key="4">
    <source>
        <dbReference type="SAM" id="Phobius"/>
    </source>
</evidence>
<evidence type="ECO:0000313" key="6">
    <source>
        <dbReference type="Proteomes" id="UP000216885"/>
    </source>
</evidence>
<dbReference type="PANTHER" id="PTHR11360">
    <property type="entry name" value="MONOCARBOXYLATE TRANSPORTER"/>
    <property type="match status" value="1"/>
</dbReference>
<dbReference type="PANTHER" id="PTHR11360:SF290">
    <property type="entry name" value="MONOCARBOXYLATE MFS PERMEASE"/>
    <property type="match status" value="1"/>
</dbReference>
<reference evidence="5 6" key="1">
    <citation type="submission" date="2017-05" db="EMBL/GenBank/DDBJ databases">
        <title>Complete and WGS of Bordetella genogroups.</title>
        <authorList>
            <person name="Spilker T."/>
            <person name="LiPuma J."/>
        </authorList>
    </citation>
    <scope>NUCLEOTIDE SEQUENCE [LARGE SCALE GENOMIC DNA]</scope>
    <source>
        <strain evidence="5 6">AU9919</strain>
    </source>
</reference>
<dbReference type="InterPro" id="IPR036259">
    <property type="entry name" value="MFS_trans_sf"/>
</dbReference>
<keyword evidence="1 4" id="KW-0812">Transmembrane</keyword>
<keyword evidence="3 4" id="KW-0472">Membrane</keyword>
<feature type="transmembrane region" description="Helical" evidence="4">
    <location>
        <begin position="51"/>
        <end position="72"/>
    </location>
</feature>
<dbReference type="SUPFAM" id="SSF103473">
    <property type="entry name" value="MFS general substrate transporter"/>
    <property type="match status" value="1"/>
</dbReference>
<comment type="caution">
    <text evidence="5">The sequence shown here is derived from an EMBL/GenBank/DDBJ whole genome shotgun (WGS) entry which is preliminary data.</text>
</comment>
<proteinExistence type="predicted"/>
<dbReference type="GO" id="GO:0022857">
    <property type="term" value="F:transmembrane transporter activity"/>
    <property type="evidence" value="ECO:0007669"/>
    <property type="project" value="InterPro"/>
</dbReference>
<keyword evidence="6" id="KW-1185">Reference proteome</keyword>
<protein>
    <submittedName>
        <fullName evidence="5">MFS transporter</fullName>
    </submittedName>
</protein>
<evidence type="ECO:0000256" key="1">
    <source>
        <dbReference type="ARBA" id="ARBA00022692"/>
    </source>
</evidence>
<feature type="transmembrane region" description="Helical" evidence="4">
    <location>
        <begin position="328"/>
        <end position="349"/>
    </location>
</feature>
<feature type="transmembrane region" description="Helical" evidence="4">
    <location>
        <begin position="170"/>
        <end position="193"/>
    </location>
</feature>